<protein>
    <submittedName>
        <fullName evidence="3">Phosphate-starvation-inducible protein PsiF</fullName>
    </submittedName>
</protein>
<dbReference type="InterPro" id="IPR011690">
    <property type="entry name" value="P_starv_induced_PsiF"/>
</dbReference>
<feature type="compositionally biased region" description="Low complexity" evidence="1">
    <location>
        <begin position="63"/>
        <end position="78"/>
    </location>
</feature>
<organism evidence="3 4">
    <name type="scientific">Teichococcus coralli</name>
    <dbReference type="NCBI Taxonomy" id="2545983"/>
    <lineage>
        <taxon>Bacteria</taxon>
        <taxon>Pseudomonadati</taxon>
        <taxon>Pseudomonadota</taxon>
        <taxon>Alphaproteobacteria</taxon>
        <taxon>Acetobacterales</taxon>
        <taxon>Roseomonadaceae</taxon>
        <taxon>Roseomonas</taxon>
    </lineage>
</organism>
<accession>A0A845BCT1</accession>
<evidence type="ECO:0000256" key="2">
    <source>
        <dbReference type="SAM" id="SignalP"/>
    </source>
</evidence>
<dbReference type="RefSeq" id="WP_160936255.1">
    <property type="nucleotide sequence ID" value="NZ_SNVJ01000005.1"/>
</dbReference>
<feature type="signal peptide" evidence="2">
    <location>
        <begin position="1"/>
        <end position="21"/>
    </location>
</feature>
<keyword evidence="2" id="KW-0732">Signal</keyword>
<dbReference type="Pfam" id="PF07769">
    <property type="entry name" value="PsiF_repeat"/>
    <property type="match status" value="2"/>
</dbReference>
<feature type="region of interest" description="Disordered" evidence="1">
    <location>
        <begin position="63"/>
        <end position="88"/>
    </location>
</feature>
<sequence length="110" mass="11338">MRIVLATLALAVMLTPLAASAQGSAPTPQQDRMKACNSGAGTQKLEGDARRKFMSDCLAGRVPATGPAQGGSPAQAAQRQRMTGCNATAAQRKLSGTARQDFMKSCLSGN</sequence>
<keyword evidence="4" id="KW-1185">Reference proteome</keyword>
<feature type="chain" id="PRO_5032824474" evidence="2">
    <location>
        <begin position="22"/>
        <end position="110"/>
    </location>
</feature>
<gene>
    <name evidence="3" type="ORF">E0493_07110</name>
</gene>
<feature type="compositionally biased region" description="Polar residues" evidence="1">
    <location>
        <begin position="21"/>
        <end position="30"/>
    </location>
</feature>
<dbReference type="OrthoDB" id="8001925at2"/>
<evidence type="ECO:0000256" key="1">
    <source>
        <dbReference type="SAM" id="MobiDB-lite"/>
    </source>
</evidence>
<evidence type="ECO:0000313" key="4">
    <source>
        <dbReference type="Proteomes" id="UP000460715"/>
    </source>
</evidence>
<comment type="caution">
    <text evidence="3">The sequence shown here is derived from an EMBL/GenBank/DDBJ whole genome shotgun (WGS) entry which is preliminary data.</text>
</comment>
<reference evidence="3 4" key="1">
    <citation type="submission" date="2019-03" db="EMBL/GenBank/DDBJ databases">
        <title>Roseomonas sp. a novel Roseomonas species isolated from Sea whip Gorgonian.</title>
        <authorList>
            <person name="Li F."/>
            <person name="Pan X."/>
            <person name="Huang S."/>
            <person name="Li Z."/>
            <person name="Meng B."/>
        </authorList>
    </citation>
    <scope>NUCLEOTIDE SEQUENCE [LARGE SCALE GENOMIC DNA]</scope>
    <source>
        <strain evidence="3 4">M0104</strain>
    </source>
</reference>
<proteinExistence type="predicted"/>
<dbReference type="EMBL" id="SNVJ01000005">
    <property type="protein sequence ID" value="MXP63122.1"/>
    <property type="molecule type" value="Genomic_DNA"/>
</dbReference>
<dbReference type="AlphaFoldDB" id="A0A845BCT1"/>
<name>A0A845BCT1_9PROT</name>
<dbReference type="Proteomes" id="UP000460715">
    <property type="component" value="Unassembled WGS sequence"/>
</dbReference>
<feature type="region of interest" description="Disordered" evidence="1">
    <location>
        <begin position="20"/>
        <end position="44"/>
    </location>
</feature>
<evidence type="ECO:0000313" key="3">
    <source>
        <dbReference type="EMBL" id="MXP63122.1"/>
    </source>
</evidence>